<dbReference type="OrthoDB" id="2990125at2"/>
<dbReference type="AlphaFoldDB" id="A0A4R7W5R8"/>
<evidence type="ECO:0000256" key="1">
    <source>
        <dbReference type="SAM" id="Phobius"/>
    </source>
</evidence>
<dbReference type="Pfam" id="PF19993">
    <property type="entry name" value="DO-GTPase2"/>
    <property type="match status" value="1"/>
</dbReference>
<dbReference type="EMBL" id="SOCP01000001">
    <property type="protein sequence ID" value="TDV57468.1"/>
    <property type="molecule type" value="Genomic_DNA"/>
</dbReference>
<evidence type="ECO:0000259" key="2">
    <source>
        <dbReference type="Pfam" id="PF19993"/>
    </source>
</evidence>
<feature type="transmembrane region" description="Helical" evidence="1">
    <location>
        <begin position="144"/>
        <end position="164"/>
    </location>
</feature>
<proteinExistence type="predicted"/>
<feature type="domain" description="Double-GTPase 2" evidence="2">
    <location>
        <begin position="283"/>
        <end position="513"/>
    </location>
</feature>
<accession>A0A4R7W5R8</accession>
<organism evidence="3 4">
    <name type="scientific">Actinophytocola oryzae</name>
    <dbReference type="NCBI Taxonomy" id="502181"/>
    <lineage>
        <taxon>Bacteria</taxon>
        <taxon>Bacillati</taxon>
        <taxon>Actinomycetota</taxon>
        <taxon>Actinomycetes</taxon>
        <taxon>Pseudonocardiales</taxon>
        <taxon>Pseudonocardiaceae</taxon>
    </lineage>
</organism>
<feature type="transmembrane region" description="Helical" evidence="1">
    <location>
        <begin position="5"/>
        <end position="24"/>
    </location>
</feature>
<keyword evidence="1" id="KW-1133">Transmembrane helix</keyword>
<keyword evidence="1" id="KW-0812">Transmembrane</keyword>
<name>A0A4R7W5R8_9PSEU</name>
<protein>
    <recommendedName>
        <fullName evidence="2">Double-GTPase 2 domain-containing protein</fullName>
    </recommendedName>
</protein>
<feature type="transmembrane region" description="Helical" evidence="1">
    <location>
        <begin position="30"/>
        <end position="48"/>
    </location>
</feature>
<reference evidence="3 4" key="1">
    <citation type="submission" date="2019-03" db="EMBL/GenBank/DDBJ databases">
        <title>Genomic Encyclopedia of Archaeal and Bacterial Type Strains, Phase II (KMG-II): from individual species to whole genera.</title>
        <authorList>
            <person name="Goeker M."/>
        </authorList>
    </citation>
    <scope>NUCLEOTIDE SEQUENCE [LARGE SCALE GENOMIC DNA]</scope>
    <source>
        <strain evidence="3 4">DSM 45499</strain>
    </source>
</reference>
<evidence type="ECO:0000313" key="3">
    <source>
        <dbReference type="EMBL" id="TDV57468.1"/>
    </source>
</evidence>
<keyword evidence="1" id="KW-0472">Membrane</keyword>
<evidence type="ECO:0000313" key="4">
    <source>
        <dbReference type="Proteomes" id="UP000294927"/>
    </source>
</evidence>
<dbReference type="Proteomes" id="UP000294927">
    <property type="component" value="Unassembled WGS sequence"/>
</dbReference>
<gene>
    <name evidence="3" type="ORF">CLV71_101339</name>
</gene>
<dbReference type="InterPro" id="IPR045528">
    <property type="entry name" value="DO-GTPase2"/>
</dbReference>
<keyword evidence="4" id="KW-1185">Reference proteome</keyword>
<dbReference type="RefSeq" id="WP_133900742.1">
    <property type="nucleotide sequence ID" value="NZ_SOCP01000001.1"/>
</dbReference>
<sequence length="546" mass="59440">MPIIYLGLAAVAVIVVISIGMYLLGFLLAVLGLAFLAGAALALVLGTYKYIVASLDGFVPNGPIEHLRIGPRQEKGADPAYRSYYAGPVLRDYRMVLAQTYREMWTTLIGDIDSRKAHRPGPESWASKVWGWAESSMLYPALKYPAAVVVIAGLFFGALAASTFVAVASLVFAVLLVLLVLSAVATAGGSWVFEVGVLWVRGITIECGTCHVRATRPIYRCPDCRSEHRRLLPGMAGVLHRTCACQTVLPTLLANGKAKLPAQCAECKAQLPIHGLTAPTVHIPVIAGPTAGKSVYMQTAVSRLMLRDDGFEFADERAKQDFERNLKLGVLEDPRRAVKTAVTRPRAYNVYVGAEGSRSRRLLYLYDPAGEIPESADQLAESQFLKHTKGIVFIVDPFSLRQVRSDTDRAVLGRVGASNTAPKEALERFTEALREHLRVKSSERIKVPVSVVLTKADALLEPSGPTHPYAGRVLGSRADHDAAARDWLTEMGQRDLLSSMDNQFATVAYFVVSYQDARDLGSTAGEVVNDDPAAPVLWLLDRKALR</sequence>
<feature type="transmembrane region" description="Helical" evidence="1">
    <location>
        <begin position="170"/>
        <end position="193"/>
    </location>
</feature>
<comment type="caution">
    <text evidence="3">The sequence shown here is derived from an EMBL/GenBank/DDBJ whole genome shotgun (WGS) entry which is preliminary data.</text>
</comment>